<accession>A0A0B2VF19</accession>
<dbReference type="InterPro" id="IPR022145">
    <property type="entry name" value="INTS1_RPB2-bd"/>
</dbReference>
<feature type="compositionally biased region" description="Low complexity" evidence="2">
    <location>
        <begin position="20"/>
        <end position="33"/>
    </location>
</feature>
<sequence length="1815" mass="202340">MSKQGSKAKANLPAGGFVALGRDGPSSSLDSSSRLRAHISAKRELPQASGGVLKKPRLELLSKGAASTSAPSMKRYEHDETKWRQFCSEVSIEPKQLLAMLISAFDKQKAQKAARLICAAVRECISYRRDTSLWAGEPIILASLLTFCREHSTFVLHEEVLEALCSLLPVALPNPSPALSVAPILLYSILKDSGEWPWTLVECFVDDSLHERCWVDRVCAGALVDNIITAFGTTSPNEELYTACELTYPERFQHKQVVRDRFAELANKSSKVDALVAHIAEVCERKSDGAPRNVLKTMSACAGCAQVRLLATQKMDSWLLNGKLQRHAMELLLWVACNVRSVISAGDIETLGALLRLRALKSKQINNLFNVALKEILSHDSDFMRTIMKLLLANEFSSNRFPYNMMMIHSLFSFDNASASQVLAGELCQMLAAKEEYLRVSRTFLREFVRALLRVDFDFALFAHYLFQTLTDKYLPSSAPPHLFKSLMELCWMLPFLAVTPTVREGTQFRRSANVTLSQVHLDALLRFYAEVCKFFEECVDFLVSHHAYCTDTRLFVYSFYRLLYLAPVDYYASVDNWPLEADVTQFVRAIADAPLSEALLLKILRAGAEQSVPIDAADAIDLVENLSKRASISSPLNGSVVSMIEINDCDAVNTLFATTVYRPPTTFQLRENELPALSVRTLYWKAWIIAVMWVSLNKHSLIKEAYVKFPTLKAAIQILLTWGYRFPPLASAGDAEGAERMMQDDERELNEEKQKIRKLEARLAGMDVDDADSKLLGKLCSLNPTGVCRRPPDSFLRDLEKLNEDLDLSGSLSECRDPDLLADIIRSQGSACALPSIVNVVESNASAMLHLPLECVCELFLHYLLTSTSPPANIKKPSNEKLNALRQRLRDSLRGPAANESTVMETLQYMTTRLGAHSLMERSAAAHALALFLQPDANTAVLPVNVDASPTGFLHMVNSFDLLKGRICTLLAQLCPVETKSSRLTEYIDFLIEHADPSTSHLVAHHISSVVERLTDVREEEGVHASALRFFDSYVRSACKSESTWTPELVQLLPTDVKKVSIEFCNSQKEKLSAEMISSSIGAVLQLLCTQRGEQNTNARTALMDLFFPAHGHRPKEKLSAEMISSSIGAVLQLLCTQRGEQNTNARTALMDLFFPAHGHRPKVTNAEEIELLPAWLKLKMLCSQDDRIVNVALSEMKQEDALKFVQSFGLTSYSCSKLFATLDKADFVLEDDVLREACKAAPFIRAYKRRGAIGADRFLARLSERLQRDKALKMEVDEEHTFRIVEKQPPSVMDMCRSGETTNQRLSNEQILQYIDMALTQNSFEEGKWYRALAEVARNVECARAVIAVLKRKPSLLNNCTIVVPLLGTVGTLRDKNTQINNDLHNLSQFVAKKSNLPETVKVVLKKFDEGVSPGRTKSHHQSISNLSAEEILKLLGDHASTGYDASALISRFLCLCPELVPPLGIDSGVEADGVKRHEILSLLFGARSRHLEYIISLMPSRCSPQTISSIIGSVLDSHSPSISSGSVLAAVVNSLSMAHPDPLTYGRRVVLADYIVDDVDHDSSTLPTIVKFIDESTRLRGEMVYCLFSAFSDVLSSPATPAHRRQVVTSIIKEFSIRYPDVCIEEGRVKLGWFRPLSNEDRVVHDLVMNLFSSASASSHSVQRYVSLLRQLSRAQPPVLIRHLSLIGSLLLSVARLPMRQLKSKYEAVLIFVLDLLLKVTPDAFEDASQIETILGSYFRIFDGIGRSRFWGPIVLRFEKICVRYLELSASRACTFFASHADVIRHLINSYESPAASILSDVLTSSTRFLDE</sequence>
<reference evidence="6 7" key="1">
    <citation type="submission" date="2014-11" db="EMBL/GenBank/DDBJ databases">
        <title>Genetic blueprint of the zoonotic pathogen Toxocara canis.</title>
        <authorList>
            <person name="Zhu X.-Q."/>
            <person name="Korhonen P.K."/>
            <person name="Cai H."/>
            <person name="Young N.D."/>
            <person name="Nejsum P."/>
            <person name="von Samson-Himmelstjerna G."/>
            <person name="Boag P.R."/>
            <person name="Tan P."/>
            <person name="Li Q."/>
            <person name="Min J."/>
            <person name="Yang Y."/>
            <person name="Wang X."/>
            <person name="Fang X."/>
            <person name="Hall R.S."/>
            <person name="Hofmann A."/>
            <person name="Sternberg P.W."/>
            <person name="Jex A.R."/>
            <person name="Gasser R.B."/>
        </authorList>
    </citation>
    <scope>NUCLEOTIDE SEQUENCE [LARGE SCALE GENOMIC DNA]</scope>
    <source>
        <strain evidence="6">PN_DK_2014</strain>
    </source>
</reference>
<dbReference type="GO" id="GO:0032039">
    <property type="term" value="C:integrator complex"/>
    <property type="evidence" value="ECO:0007669"/>
    <property type="project" value="InterPro"/>
</dbReference>
<feature type="domain" description="Integrator complex subunit 1 INTS2-binding" evidence="5">
    <location>
        <begin position="1122"/>
        <end position="1260"/>
    </location>
</feature>
<proteinExistence type="predicted"/>
<dbReference type="EMBL" id="JPKZ01001802">
    <property type="protein sequence ID" value="KHN79977.1"/>
    <property type="molecule type" value="Genomic_DNA"/>
</dbReference>
<keyword evidence="1" id="KW-0175">Coiled coil</keyword>
<keyword evidence="7" id="KW-1185">Reference proteome</keyword>
<name>A0A0B2VF19_TOXCA</name>
<dbReference type="Proteomes" id="UP000031036">
    <property type="component" value="Unassembled WGS sequence"/>
</dbReference>
<dbReference type="Pfam" id="PF12432">
    <property type="entry name" value="INTS1_RP2B-bd"/>
    <property type="match status" value="1"/>
</dbReference>
<gene>
    <name evidence="6" type="primary">Ints1</name>
    <name evidence="6" type="ORF">Tcan_17616</name>
</gene>
<evidence type="ECO:0000256" key="1">
    <source>
        <dbReference type="SAM" id="Coils"/>
    </source>
</evidence>
<dbReference type="OrthoDB" id="19938at2759"/>
<evidence type="ECO:0000256" key="2">
    <source>
        <dbReference type="SAM" id="MobiDB-lite"/>
    </source>
</evidence>
<organism evidence="6 7">
    <name type="scientific">Toxocara canis</name>
    <name type="common">Canine roundworm</name>
    <dbReference type="NCBI Taxonomy" id="6265"/>
    <lineage>
        <taxon>Eukaryota</taxon>
        <taxon>Metazoa</taxon>
        <taxon>Ecdysozoa</taxon>
        <taxon>Nematoda</taxon>
        <taxon>Chromadorea</taxon>
        <taxon>Rhabditida</taxon>
        <taxon>Spirurina</taxon>
        <taxon>Ascaridomorpha</taxon>
        <taxon>Ascaridoidea</taxon>
        <taxon>Toxocaridae</taxon>
        <taxon>Toxocara</taxon>
    </lineage>
</organism>
<dbReference type="STRING" id="6265.A0A0B2VF19"/>
<dbReference type="InterPro" id="IPR053964">
    <property type="entry name" value="INT1_R3"/>
</dbReference>
<protein>
    <submittedName>
        <fullName evidence="6">Integrator complex subunit 1</fullName>
    </submittedName>
</protein>
<dbReference type="InterPro" id="IPR053966">
    <property type="entry name" value="INTS1_INTS2-bd"/>
</dbReference>
<feature type="domain" description="Integrator complex subunit 1 RPB2-binding" evidence="3">
    <location>
        <begin position="286"/>
        <end position="424"/>
    </location>
</feature>
<comment type="caution">
    <text evidence="6">The sequence shown here is derived from an EMBL/GenBank/DDBJ whole genome shotgun (WGS) entry which is preliminary data.</text>
</comment>
<dbReference type="PANTHER" id="PTHR21224:SF1">
    <property type="entry name" value="INTEGRATOR COMPLEX SUBUNIT 1"/>
    <property type="match status" value="1"/>
</dbReference>
<feature type="domain" description="Integrator complex subunit 1 INTS2-binding" evidence="5">
    <location>
        <begin position="906"/>
        <end position="1119"/>
    </location>
</feature>
<evidence type="ECO:0000313" key="6">
    <source>
        <dbReference type="EMBL" id="KHN79977.1"/>
    </source>
</evidence>
<evidence type="ECO:0000259" key="3">
    <source>
        <dbReference type="Pfam" id="PF12432"/>
    </source>
</evidence>
<dbReference type="InterPro" id="IPR038902">
    <property type="entry name" value="INTS1"/>
</dbReference>
<evidence type="ECO:0000259" key="5">
    <source>
        <dbReference type="Pfam" id="PF22929"/>
    </source>
</evidence>
<dbReference type="Pfam" id="PF22927">
    <property type="entry name" value="INT1_R3"/>
    <property type="match status" value="1"/>
</dbReference>
<evidence type="ECO:0000259" key="4">
    <source>
        <dbReference type="Pfam" id="PF22927"/>
    </source>
</evidence>
<dbReference type="Pfam" id="PF22929">
    <property type="entry name" value="INTS1_INTS2-bd"/>
    <property type="match status" value="2"/>
</dbReference>
<feature type="region of interest" description="Disordered" evidence="2">
    <location>
        <begin position="1"/>
        <end position="33"/>
    </location>
</feature>
<dbReference type="GO" id="GO:0034474">
    <property type="term" value="P:U2 snRNA 3'-end processing"/>
    <property type="evidence" value="ECO:0007669"/>
    <property type="project" value="InterPro"/>
</dbReference>
<dbReference type="PANTHER" id="PTHR21224">
    <property type="entry name" value="INTEGRATOR COMPLEX SUBUNIT 1"/>
    <property type="match status" value="1"/>
</dbReference>
<feature type="domain" description="Integrator complex subunit 1 R3" evidence="4">
    <location>
        <begin position="1644"/>
        <end position="1795"/>
    </location>
</feature>
<dbReference type="OMA" id="CNMRTAI"/>
<feature type="coiled-coil region" evidence="1">
    <location>
        <begin position="736"/>
        <end position="770"/>
    </location>
</feature>
<evidence type="ECO:0000313" key="7">
    <source>
        <dbReference type="Proteomes" id="UP000031036"/>
    </source>
</evidence>